<dbReference type="InterPro" id="IPR050860">
    <property type="entry name" value="FeoB_GTPase"/>
</dbReference>
<dbReference type="Pfam" id="PF07664">
    <property type="entry name" value="FeoB_C"/>
    <property type="match status" value="1"/>
</dbReference>
<keyword evidence="6 14" id="KW-0547">Nucleotide-binding</keyword>
<dbReference type="Gene3D" id="3.40.50.300">
    <property type="entry name" value="P-loop containing nucleotide triphosphate hydrolases"/>
    <property type="match status" value="1"/>
</dbReference>
<evidence type="ECO:0000256" key="2">
    <source>
        <dbReference type="ARBA" id="ARBA00022448"/>
    </source>
</evidence>
<feature type="binding site" evidence="15">
    <location>
        <position position="24"/>
    </location>
    <ligand>
        <name>Mg(2+)</name>
        <dbReference type="ChEBI" id="CHEBI:18420"/>
        <label>2</label>
    </ligand>
</feature>
<dbReference type="Pfam" id="PF17910">
    <property type="entry name" value="FeoB_Cyto"/>
    <property type="match status" value="1"/>
</dbReference>
<keyword evidence="8 16" id="KW-0408">Iron</keyword>
<dbReference type="GO" id="GO:0015093">
    <property type="term" value="F:ferrous iron transmembrane transporter activity"/>
    <property type="evidence" value="ECO:0007669"/>
    <property type="project" value="UniProtKB-UniRule"/>
</dbReference>
<dbReference type="SUPFAM" id="SSF52540">
    <property type="entry name" value="P-loop containing nucleoside triphosphate hydrolases"/>
    <property type="match status" value="1"/>
</dbReference>
<keyword evidence="15" id="KW-0479">Metal-binding</keyword>
<feature type="transmembrane region" description="Helical" evidence="16">
    <location>
        <begin position="518"/>
        <end position="537"/>
    </location>
</feature>
<feature type="transmembrane region" description="Helical" evidence="16">
    <location>
        <begin position="348"/>
        <end position="373"/>
    </location>
</feature>
<dbReference type="Pfam" id="PF02421">
    <property type="entry name" value="FeoB_N"/>
    <property type="match status" value="1"/>
</dbReference>
<dbReference type="Pfam" id="PF07670">
    <property type="entry name" value="Gate"/>
    <property type="match status" value="2"/>
</dbReference>
<keyword evidence="3" id="KW-1003">Cell membrane</keyword>
<name>B4S6B3_PROA2</name>
<dbReference type="InterPro" id="IPR005225">
    <property type="entry name" value="Small_GTP-bd"/>
</dbReference>
<dbReference type="KEGG" id="paa:Paes_2213"/>
<comment type="similarity">
    <text evidence="16">Belongs to the TRAFAC class TrmE-Era-EngA-EngB-Septin-like GTPase superfamily. FeoB GTPase (TC 9.A.8) family.</text>
</comment>
<evidence type="ECO:0000256" key="9">
    <source>
        <dbReference type="ARBA" id="ARBA00023065"/>
    </source>
</evidence>
<feature type="binding site" evidence="14">
    <location>
        <begin position="38"/>
        <end position="42"/>
    </location>
    <ligand>
        <name>GTP</name>
        <dbReference type="ChEBI" id="CHEBI:37565"/>
        <label>1</label>
    </ligand>
</feature>
<feature type="domain" description="FeoB-type G" evidence="17">
    <location>
        <begin position="6"/>
        <end position="168"/>
    </location>
</feature>
<evidence type="ECO:0000256" key="11">
    <source>
        <dbReference type="ARBA" id="ARBA00023136"/>
    </source>
</evidence>
<feature type="transmembrane region" description="Helical" evidence="16">
    <location>
        <begin position="654"/>
        <end position="675"/>
    </location>
</feature>
<dbReference type="Proteomes" id="UP000002725">
    <property type="component" value="Chromosome"/>
</dbReference>
<keyword evidence="11 16" id="KW-0472">Membrane</keyword>
<keyword evidence="4 16" id="KW-0410">Iron transport</keyword>
<dbReference type="InterPro" id="IPR006073">
    <property type="entry name" value="GTP-bd"/>
</dbReference>
<feature type="binding site" evidence="14">
    <location>
        <begin position="119"/>
        <end position="122"/>
    </location>
    <ligand>
        <name>GTP</name>
        <dbReference type="ChEBI" id="CHEBI:37565"/>
        <label>1</label>
    </ligand>
</feature>
<evidence type="ECO:0000256" key="4">
    <source>
        <dbReference type="ARBA" id="ARBA00022496"/>
    </source>
</evidence>
<feature type="transmembrane region" description="Helical" evidence="16">
    <location>
        <begin position="687"/>
        <end position="708"/>
    </location>
</feature>
<sequence length="713" mass="79416">MNELKDITVALAGNPNCGKSSLFNALTGLHQKVGNFSGVTIERHEGYVDYNGYRIRFVDLPGTYSLTAYSPEELVTRHYLTMDRPDIVVNVLEGPNLERNLLLTTQLMEMEVELLVALNMFDEVQEQGIEIRDKQLQTLLGCHIVPTSAKKMEGLEALLDHVVRVYEGDIEIRKNKLAFRPELERAIEEIAGVLDLEPDFGGSNTRWLAIKLLENDKEIYSRVNRYPVWVKIELLLQQALQETEKMYASDPEVLITEDRHAFIRGAMKECVRLPEVRKVSLTDYIDRIVLNRVLGLPIFFFVVWLIFHMTFTLGTPLMEGLDMLFGAFASAIEPFLQNETVRSIVVDGIIAGVGGVLIFLPNIILLFIGLSFLEASGYMARAAFVVDKVMHRFGLHGKSFIPMITGFGCSIPAIMATRTLKSPSDRLATILIIPFMSCGAKLPVYVLLAGAFFPPAAAANVMFGIYMLGVVIGLLTALLLRSVVLEKESEPFVMELPPYRWPTLSSVFFQARIKAMMYVKKAGTVILFAVLVIWAVSNYPRSAELDKGLVAEIERIEQSSLDGEEIAVAVTAAQNRVSAAQLEYSIAGRAGRFIEPVIRPLGFDWRIGVALVTGLAAKEIVVSTMGTIYSLGEVDEDSTELKTILRNDSSFDQAIALSLMVFVLLYIPCVAAIGVMQKEIGRWKPVLFYSVYAMTVAWVASFITYNAARFLMN</sequence>
<dbReference type="GO" id="GO:0005525">
    <property type="term" value="F:GTP binding"/>
    <property type="evidence" value="ECO:0007669"/>
    <property type="project" value="UniProtKB-KW"/>
</dbReference>
<evidence type="ECO:0000256" key="8">
    <source>
        <dbReference type="ARBA" id="ARBA00023004"/>
    </source>
</evidence>
<dbReference type="InterPro" id="IPR030389">
    <property type="entry name" value="G_FEOB_dom"/>
</dbReference>
<dbReference type="HOGENOM" id="CLU_013350_3_0_10"/>
<evidence type="ECO:0000259" key="17">
    <source>
        <dbReference type="PROSITE" id="PS51711"/>
    </source>
</evidence>
<feature type="binding site" evidence="15">
    <location>
        <position position="28"/>
    </location>
    <ligand>
        <name>Mg(2+)</name>
        <dbReference type="ChEBI" id="CHEBI:18420"/>
        <label>2</label>
    </ligand>
</feature>
<dbReference type="CDD" id="cd01879">
    <property type="entry name" value="FeoB"/>
    <property type="match status" value="1"/>
</dbReference>
<keyword evidence="9" id="KW-0406">Ion transport</keyword>
<evidence type="ECO:0000256" key="1">
    <source>
        <dbReference type="ARBA" id="ARBA00004651"/>
    </source>
</evidence>
<dbReference type="PANTHER" id="PTHR43185:SF1">
    <property type="entry name" value="FE(2+) TRANSPORTER FEOB"/>
    <property type="match status" value="1"/>
</dbReference>
<protein>
    <recommendedName>
        <fullName evidence="12 13">Ferrous iron transport protein B</fullName>
    </recommendedName>
</protein>
<evidence type="ECO:0000256" key="7">
    <source>
        <dbReference type="ARBA" id="ARBA00022989"/>
    </source>
</evidence>
<gene>
    <name evidence="18" type="ordered locus">Paes_2213</name>
</gene>
<evidence type="ECO:0000256" key="16">
    <source>
        <dbReference type="RuleBase" id="RU362098"/>
    </source>
</evidence>
<dbReference type="EMBL" id="CP001108">
    <property type="protein sequence ID" value="ACF47215.1"/>
    <property type="molecule type" value="Genomic_DNA"/>
</dbReference>
<proteinExistence type="inferred from homology"/>
<dbReference type="GO" id="GO:0046872">
    <property type="term" value="F:metal ion binding"/>
    <property type="evidence" value="ECO:0007669"/>
    <property type="project" value="UniProtKB-KW"/>
</dbReference>
<evidence type="ECO:0000256" key="5">
    <source>
        <dbReference type="ARBA" id="ARBA00022692"/>
    </source>
</evidence>
<evidence type="ECO:0000256" key="13">
    <source>
        <dbReference type="NCBIfam" id="TIGR00437"/>
    </source>
</evidence>
<organism evidence="18 19">
    <name type="scientific">Prosthecochloris aestuarii (strain DSM 271 / SK 413)</name>
    <dbReference type="NCBI Taxonomy" id="290512"/>
    <lineage>
        <taxon>Bacteria</taxon>
        <taxon>Pseudomonadati</taxon>
        <taxon>Chlorobiota</taxon>
        <taxon>Chlorobiia</taxon>
        <taxon>Chlorobiales</taxon>
        <taxon>Chlorobiaceae</taxon>
        <taxon>Prosthecochloris</taxon>
    </lineage>
</organism>
<evidence type="ECO:0000256" key="15">
    <source>
        <dbReference type="PIRSR" id="PIRSR603373-2"/>
    </source>
</evidence>
<evidence type="ECO:0000313" key="18">
    <source>
        <dbReference type="EMBL" id="ACF47215.1"/>
    </source>
</evidence>
<feature type="transmembrane region" description="Helical" evidence="16">
    <location>
        <begin position="393"/>
        <end position="415"/>
    </location>
</feature>
<feature type="binding site" evidence="14">
    <location>
        <begin position="13"/>
        <end position="20"/>
    </location>
    <ligand>
        <name>GTP</name>
        <dbReference type="ChEBI" id="CHEBI:37565"/>
        <label>1</label>
    </ligand>
</feature>
<keyword evidence="2 16" id="KW-0813">Transport</keyword>
<dbReference type="InterPro" id="IPR011642">
    <property type="entry name" value="Gate_dom"/>
</dbReference>
<feature type="binding site" evidence="15">
    <location>
        <position position="27"/>
    </location>
    <ligand>
        <name>Mg(2+)</name>
        <dbReference type="ChEBI" id="CHEBI:18420"/>
        <label>2</label>
    </ligand>
</feature>
<evidence type="ECO:0000313" key="19">
    <source>
        <dbReference type="Proteomes" id="UP000002725"/>
    </source>
</evidence>
<keyword evidence="5 16" id="KW-0812">Transmembrane</keyword>
<keyword evidence="19" id="KW-1185">Reference proteome</keyword>
<reference evidence="18" key="1">
    <citation type="submission" date="2008-06" db="EMBL/GenBank/DDBJ databases">
        <title>Complete sequence of chromosome of Prosthecochloris aestuarii DSM 271.</title>
        <authorList>
            <consortium name="US DOE Joint Genome Institute"/>
            <person name="Lucas S."/>
            <person name="Copeland A."/>
            <person name="Lapidus A."/>
            <person name="Glavina del Rio T."/>
            <person name="Dalin E."/>
            <person name="Tice H."/>
            <person name="Bruce D."/>
            <person name="Goodwin L."/>
            <person name="Pitluck S."/>
            <person name="Schmutz J."/>
            <person name="Larimer F."/>
            <person name="Land M."/>
            <person name="Hauser L."/>
            <person name="Kyrpides N."/>
            <person name="Anderson I."/>
            <person name="Liu Z."/>
            <person name="Li T."/>
            <person name="Zhao F."/>
            <person name="Overmann J."/>
            <person name="Bryant D.A."/>
            <person name="Richardson P."/>
        </authorList>
    </citation>
    <scope>NUCLEOTIDE SEQUENCE [LARGE SCALE GENOMIC DNA]</scope>
    <source>
        <strain evidence="18">DSM 271</strain>
    </source>
</reference>
<evidence type="ECO:0000256" key="14">
    <source>
        <dbReference type="PIRSR" id="PIRSR603373-1"/>
    </source>
</evidence>
<dbReference type="InterPro" id="IPR027417">
    <property type="entry name" value="P-loop_NTPase"/>
</dbReference>
<dbReference type="PRINTS" id="PR00326">
    <property type="entry name" value="GTP1OBG"/>
</dbReference>
<dbReference type="AlphaFoldDB" id="B4S6B3"/>
<comment type="function">
    <text evidence="16">Probable transporter of a GTP-driven Fe(2+) uptake system.</text>
</comment>
<dbReference type="STRING" id="290512.Paes_2213"/>
<dbReference type="RefSeq" id="WP_012506745.1">
    <property type="nucleotide sequence ID" value="NC_011059.1"/>
</dbReference>
<dbReference type="GO" id="GO:0005886">
    <property type="term" value="C:plasma membrane"/>
    <property type="evidence" value="ECO:0007669"/>
    <property type="project" value="UniProtKB-SubCell"/>
</dbReference>
<feature type="transmembrane region" description="Helical" evidence="16">
    <location>
        <begin position="293"/>
        <end position="311"/>
    </location>
</feature>
<dbReference type="PROSITE" id="PS51711">
    <property type="entry name" value="G_FEOB"/>
    <property type="match status" value="1"/>
</dbReference>
<comment type="subcellular location">
    <subcellularLocation>
        <location evidence="16">Cell inner membrane</location>
        <topology evidence="16">Multi-pass membrane protein</topology>
    </subcellularLocation>
    <subcellularLocation>
        <location evidence="1">Cell membrane</location>
        <topology evidence="1">Multi-pass membrane protein</topology>
    </subcellularLocation>
</comment>
<evidence type="ECO:0000256" key="10">
    <source>
        <dbReference type="ARBA" id="ARBA00023134"/>
    </source>
</evidence>
<evidence type="ECO:0000256" key="12">
    <source>
        <dbReference type="ARBA" id="ARBA00031200"/>
    </source>
</evidence>
<evidence type="ECO:0000256" key="6">
    <source>
        <dbReference type="ARBA" id="ARBA00022741"/>
    </source>
</evidence>
<dbReference type="NCBIfam" id="TIGR00437">
    <property type="entry name" value="feoB"/>
    <property type="match status" value="1"/>
</dbReference>
<keyword evidence="15" id="KW-0460">Magnesium</keyword>
<dbReference type="PANTHER" id="PTHR43185">
    <property type="entry name" value="FERROUS IRON TRANSPORT PROTEIN B"/>
    <property type="match status" value="1"/>
</dbReference>
<keyword evidence="7 16" id="KW-1133">Transmembrane helix</keyword>
<keyword evidence="10 14" id="KW-0342">GTP-binding</keyword>
<feature type="transmembrane region" description="Helical" evidence="16">
    <location>
        <begin position="427"/>
        <end position="453"/>
    </location>
</feature>
<dbReference type="eggNOG" id="COG0370">
    <property type="taxonomic scope" value="Bacteria"/>
</dbReference>
<dbReference type="Gene3D" id="1.10.287.1770">
    <property type="match status" value="1"/>
</dbReference>
<dbReference type="InterPro" id="IPR011640">
    <property type="entry name" value="Fe2_transport_prot_B_C"/>
</dbReference>
<feature type="transmembrane region" description="Helical" evidence="16">
    <location>
        <begin position="459"/>
        <end position="480"/>
    </location>
</feature>
<evidence type="ECO:0000256" key="3">
    <source>
        <dbReference type="ARBA" id="ARBA00022475"/>
    </source>
</evidence>
<dbReference type="InterPro" id="IPR041069">
    <property type="entry name" value="FeoB_Cyto"/>
</dbReference>
<feature type="binding site" evidence="15">
    <location>
        <position position="25"/>
    </location>
    <ligand>
        <name>Mg(2+)</name>
        <dbReference type="ChEBI" id="CHEBI:18420"/>
        <label>2</label>
    </ligand>
</feature>
<accession>B4S6B3</accession>
<feature type="binding site" evidence="14">
    <location>
        <begin position="59"/>
        <end position="62"/>
    </location>
    <ligand>
        <name>GTP</name>
        <dbReference type="ChEBI" id="CHEBI:37565"/>
        <label>1</label>
    </ligand>
</feature>
<dbReference type="InterPro" id="IPR003373">
    <property type="entry name" value="Fe2_transport_prot-B"/>
</dbReference>
<dbReference type="NCBIfam" id="TIGR00231">
    <property type="entry name" value="small_GTP"/>
    <property type="match status" value="1"/>
</dbReference>